<protein>
    <submittedName>
        <fullName evidence="1">Uncharacterized protein</fullName>
    </submittedName>
</protein>
<evidence type="ECO:0000313" key="2">
    <source>
        <dbReference type="Proteomes" id="UP001256711"/>
    </source>
</evidence>
<dbReference type="EMBL" id="JARQBJ010000002">
    <property type="protein sequence ID" value="MDT2810061.1"/>
    <property type="molecule type" value="Genomic_DNA"/>
</dbReference>
<organism evidence="1 2">
    <name type="scientific">Enterococcus asini</name>
    <dbReference type="NCBI Taxonomy" id="57732"/>
    <lineage>
        <taxon>Bacteria</taxon>
        <taxon>Bacillati</taxon>
        <taxon>Bacillota</taxon>
        <taxon>Bacilli</taxon>
        <taxon>Lactobacillales</taxon>
        <taxon>Enterococcaceae</taxon>
        <taxon>Enterococcus</taxon>
    </lineage>
</organism>
<sequence>MKIEDIPDDLLEEVKNNLFVTWSDDDCQISIIILKSMNYLQSKVTQILTIEDFSGYDIEHTLLIERCRYDWNNALNEFEKNFASEILAFIQKYALKDWKENGEADG</sequence>
<proteinExistence type="predicted"/>
<accession>A0AAW8TXA6</accession>
<reference evidence="1" key="1">
    <citation type="submission" date="2023-03" db="EMBL/GenBank/DDBJ databases">
        <authorList>
            <person name="Shen W."/>
            <person name="Cai J."/>
        </authorList>
    </citation>
    <scope>NUCLEOTIDE SEQUENCE</scope>
    <source>
        <strain evidence="1">B226-2</strain>
    </source>
</reference>
<dbReference type="AlphaFoldDB" id="A0AAW8TXA6"/>
<comment type="caution">
    <text evidence="1">The sequence shown here is derived from an EMBL/GenBank/DDBJ whole genome shotgun (WGS) entry which is preliminary data.</text>
</comment>
<gene>
    <name evidence="1" type="ORF">P7H43_06160</name>
</gene>
<evidence type="ECO:0000313" key="1">
    <source>
        <dbReference type="EMBL" id="MDT2810061.1"/>
    </source>
</evidence>
<name>A0AAW8TXA6_9ENTE</name>
<dbReference type="RefSeq" id="WP_270790089.1">
    <property type="nucleotide sequence ID" value="NZ_JARQBJ010000002.1"/>
</dbReference>
<dbReference type="Proteomes" id="UP001256711">
    <property type="component" value="Unassembled WGS sequence"/>
</dbReference>